<organism evidence="1 2">
    <name type="scientific">Leishmania braziliensis</name>
    <dbReference type="NCBI Taxonomy" id="5660"/>
    <lineage>
        <taxon>Eukaryota</taxon>
        <taxon>Discoba</taxon>
        <taxon>Euglenozoa</taxon>
        <taxon>Kinetoplastea</taxon>
        <taxon>Metakinetoplastina</taxon>
        <taxon>Trypanosomatida</taxon>
        <taxon>Trypanosomatidae</taxon>
        <taxon>Leishmaniinae</taxon>
        <taxon>Leishmania</taxon>
        <taxon>Leishmania braziliensis species complex</taxon>
    </lineage>
</organism>
<reference evidence="1 2" key="2">
    <citation type="journal article" date="2011" name="Genome Res.">
        <title>Chromosome and gene copy number variation allow major structural change between species and strains of Leishmania.</title>
        <authorList>
            <person name="Rogers M.B."/>
            <person name="Hilley J.D."/>
            <person name="Dickens N.J."/>
            <person name="Wilkes J."/>
            <person name="Bates P.A."/>
            <person name="Depledge D.P."/>
            <person name="Harris D."/>
            <person name="Her Y."/>
            <person name="Herzyk P."/>
            <person name="Imamura H."/>
            <person name="Otto T.D."/>
            <person name="Sanders M."/>
            <person name="Seeger K."/>
            <person name="Dujardin J.C."/>
            <person name="Berriman M."/>
            <person name="Smith D.F."/>
            <person name="Hertz-Fowler C."/>
            <person name="Mottram J.C."/>
        </authorList>
    </citation>
    <scope>NUCLEOTIDE SEQUENCE [LARGE SCALE GENOMIC DNA]</scope>
    <source>
        <strain evidence="1 2">MHOM/BR/75/M2904</strain>
    </source>
</reference>
<dbReference type="RefSeq" id="XP_001563730.2">
    <property type="nucleotide sequence ID" value="XM_001563680.2"/>
</dbReference>
<reference evidence="1 2" key="1">
    <citation type="journal article" date="2007" name="Nat. Genet.">
        <title>Comparative genomic analysis of three Leishmania species that cause diverse human disease.</title>
        <authorList>
            <person name="Peacock C.S."/>
            <person name="Seeger K."/>
            <person name="Harris D."/>
            <person name="Murphy L."/>
            <person name="Ruiz J.C."/>
            <person name="Quail M.A."/>
            <person name="Peters N."/>
            <person name="Adlem E."/>
            <person name="Tivey A."/>
            <person name="Aslett M."/>
            <person name="Kerhornou A."/>
            <person name="Ivens A."/>
            <person name="Fraser A."/>
            <person name="Rajandream M.A."/>
            <person name="Carver T."/>
            <person name="Norbertczak H."/>
            <person name="Chillingworth T."/>
            <person name="Hance Z."/>
            <person name="Jagels K."/>
            <person name="Moule S."/>
            <person name="Ormond D."/>
            <person name="Rutter S."/>
            <person name="Squares R."/>
            <person name="Whitehead S."/>
            <person name="Rabbinowitsch E."/>
            <person name="Arrowsmith C."/>
            <person name="White B."/>
            <person name="Thurston S."/>
            <person name="Bringaud F."/>
            <person name="Baldauf S.L."/>
            <person name="Faulconbridge A."/>
            <person name="Jeffares D."/>
            <person name="Depledge D.P."/>
            <person name="Oyola S.O."/>
            <person name="Hilley J.D."/>
            <person name="Brito L.O."/>
            <person name="Tosi L.R."/>
            <person name="Barrell B."/>
            <person name="Cruz A.K."/>
            <person name="Mottram J.C."/>
            <person name="Smith D.F."/>
            <person name="Berriman M."/>
        </authorList>
    </citation>
    <scope>NUCLEOTIDE SEQUENCE [LARGE SCALE GENOMIC DNA]</scope>
    <source>
        <strain evidence="1 2">MHOM/BR/75/M2904</strain>
    </source>
</reference>
<evidence type="ECO:0000313" key="1">
    <source>
        <dbReference type="EMBL" id="CAM37767.2"/>
    </source>
</evidence>
<proteinExistence type="predicted"/>
<dbReference type="InParanoid" id="A4H8Q1"/>
<evidence type="ECO:0000313" key="2">
    <source>
        <dbReference type="Proteomes" id="UP000007258"/>
    </source>
</evidence>
<accession>A4H8Q1</accession>
<dbReference type="VEuPathDB" id="TriTrypDB:LbrM.16.1280"/>
<gene>
    <name evidence="1" type="ORF">LBRM_16_1280</name>
</gene>
<keyword evidence="2" id="KW-1185">Reference proteome</keyword>
<dbReference type="EMBL" id="FR798990">
    <property type="protein sequence ID" value="CAM37767.2"/>
    <property type="molecule type" value="Genomic_DNA"/>
</dbReference>
<protein>
    <submittedName>
        <fullName evidence="1">Uncharacterized protein</fullName>
    </submittedName>
</protein>
<sequence>MLRARAWCSYTAARCSAAIAIGGGNGVLGGSGSAGAGNSSGTAAASASLHEQRRYSFKYATKRQHNEVRQPSYIHDKRYGLFSNEHNIGKSRRGLPHITPIYTKHMNLWEADTDASTNRFFRHYVFGQREVHLLLGRPHGFEADQAGGRQGDSAYELITI</sequence>
<dbReference type="GeneID" id="5414252"/>
<dbReference type="KEGG" id="lbz:LBRM_16_1280"/>
<dbReference type="AlphaFoldDB" id="A4H8Q1"/>
<dbReference type="STRING" id="5660.A4H8Q1"/>
<name>A4H8Q1_LEIBR</name>
<dbReference type="Proteomes" id="UP000007258">
    <property type="component" value="Chromosome 16"/>
</dbReference>